<sequence length="413" mass="43640">MNADATAAERALLADTVARFARERIAPHVTAWDAAGEFPRALYREAADLGLLGLGYPEAYGGTPASHRMRLSLWVPLCRYGASGGVLASLLSHNIGLPPVLALGSDAVKQEVIAPVLAGERIAALAITEPGGGSDVAALRTRARREGDEYVIDGEKVFITSGMRADWITVAVRTPAPTLPAAHGALPPKGAAAALGRPGGSGGDAGTHGAGGISLLLVPGDSAGLSRTRLDKMGWLCSDTAHLRFDGVRVPARYLLGEEGAGFKAIMGNFNGERFGIACAALGFAQACYDEALAWARERQTFGVTLTQHQVVRHRLIDMQQRIRSTEAWLEQLAARADGGDTGADWVGEVCVLKNHATQAMAFCADAGVQISGGMGYMRGTVCERIYREVKVLTIGGGTDEIMRELAARQWRI</sequence>
<evidence type="ECO:0000259" key="7">
    <source>
        <dbReference type="Pfam" id="PF02770"/>
    </source>
</evidence>
<evidence type="ECO:0000256" key="4">
    <source>
        <dbReference type="ARBA" id="ARBA00022827"/>
    </source>
</evidence>
<dbReference type="InterPro" id="IPR009075">
    <property type="entry name" value="AcylCo_DH/oxidase_C"/>
</dbReference>
<dbReference type="SUPFAM" id="SSF56645">
    <property type="entry name" value="Acyl-CoA dehydrogenase NM domain-like"/>
    <property type="match status" value="1"/>
</dbReference>
<protein>
    <submittedName>
        <fullName evidence="9">Acyl-CoA dehydrogenase family protein</fullName>
    </submittedName>
</protein>
<dbReference type="RefSeq" id="WP_147911995.1">
    <property type="nucleotide sequence ID" value="NZ_JBHUEJ010000015.1"/>
</dbReference>
<comment type="cofactor">
    <cofactor evidence="1">
        <name>FAD</name>
        <dbReference type="ChEBI" id="CHEBI:57692"/>
    </cofactor>
</comment>
<gene>
    <name evidence="9" type="ORF">ACFSF0_06465</name>
</gene>
<organism evidence="9 10">
    <name type="scientific">Ottowia flava</name>
    <dbReference type="NCBI Taxonomy" id="2675430"/>
    <lineage>
        <taxon>Bacteria</taxon>
        <taxon>Pseudomonadati</taxon>
        <taxon>Pseudomonadota</taxon>
        <taxon>Betaproteobacteria</taxon>
        <taxon>Burkholderiales</taxon>
        <taxon>Comamonadaceae</taxon>
        <taxon>Ottowia</taxon>
    </lineage>
</organism>
<feature type="domain" description="Acyl-CoA oxidase/dehydrogenase middle" evidence="7">
    <location>
        <begin position="124"/>
        <end position="177"/>
    </location>
</feature>
<dbReference type="PANTHER" id="PTHR48083">
    <property type="entry name" value="MEDIUM-CHAIN SPECIFIC ACYL-COA DEHYDROGENASE, MITOCHONDRIAL-RELATED"/>
    <property type="match status" value="1"/>
</dbReference>
<dbReference type="InterPro" id="IPR006089">
    <property type="entry name" value="Acyl-CoA_DH_CS"/>
</dbReference>
<keyword evidence="5" id="KW-0560">Oxidoreductase</keyword>
<evidence type="ECO:0000259" key="6">
    <source>
        <dbReference type="Pfam" id="PF00441"/>
    </source>
</evidence>
<evidence type="ECO:0000256" key="3">
    <source>
        <dbReference type="ARBA" id="ARBA00022630"/>
    </source>
</evidence>
<evidence type="ECO:0000259" key="8">
    <source>
        <dbReference type="Pfam" id="PF02771"/>
    </source>
</evidence>
<dbReference type="Pfam" id="PF00441">
    <property type="entry name" value="Acyl-CoA_dh_1"/>
    <property type="match status" value="1"/>
</dbReference>
<dbReference type="InterPro" id="IPR013786">
    <property type="entry name" value="AcylCoA_DH/ox_N"/>
</dbReference>
<reference evidence="10" key="1">
    <citation type="journal article" date="2019" name="Int. J. Syst. Evol. Microbiol.">
        <title>The Global Catalogue of Microorganisms (GCM) 10K type strain sequencing project: providing services to taxonomists for standard genome sequencing and annotation.</title>
        <authorList>
            <consortium name="The Broad Institute Genomics Platform"/>
            <consortium name="The Broad Institute Genome Sequencing Center for Infectious Disease"/>
            <person name="Wu L."/>
            <person name="Ma J."/>
        </authorList>
    </citation>
    <scope>NUCLEOTIDE SEQUENCE [LARGE SCALE GENOMIC DNA]</scope>
    <source>
        <strain evidence="10">LMG 29247</strain>
    </source>
</reference>
<evidence type="ECO:0000313" key="9">
    <source>
        <dbReference type="EMBL" id="MFD1710240.1"/>
    </source>
</evidence>
<dbReference type="Gene3D" id="1.20.140.10">
    <property type="entry name" value="Butyryl-CoA Dehydrogenase, subunit A, domain 3"/>
    <property type="match status" value="1"/>
</dbReference>
<keyword evidence="10" id="KW-1185">Reference proteome</keyword>
<dbReference type="InterPro" id="IPR050741">
    <property type="entry name" value="Acyl-CoA_dehydrogenase"/>
</dbReference>
<dbReference type="SUPFAM" id="SSF47203">
    <property type="entry name" value="Acyl-CoA dehydrogenase C-terminal domain-like"/>
    <property type="match status" value="1"/>
</dbReference>
<keyword evidence="4" id="KW-0274">FAD</keyword>
<dbReference type="InterPro" id="IPR036250">
    <property type="entry name" value="AcylCo_DH-like_C"/>
</dbReference>
<evidence type="ECO:0000256" key="5">
    <source>
        <dbReference type="ARBA" id="ARBA00023002"/>
    </source>
</evidence>
<dbReference type="PANTHER" id="PTHR48083:SF28">
    <property type="entry name" value="ACYL-COA DEHYDROGENASE FAMILY PROTEIN (AFU_ORTHOLOGUE AFUA_6G10880)-RELATED"/>
    <property type="match status" value="1"/>
</dbReference>
<dbReference type="Gene3D" id="2.40.110.10">
    <property type="entry name" value="Butyryl-CoA Dehydrogenase, subunit A, domain 2"/>
    <property type="match status" value="1"/>
</dbReference>
<dbReference type="Pfam" id="PF02771">
    <property type="entry name" value="Acyl-CoA_dh_N"/>
    <property type="match status" value="1"/>
</dbReference>
<evidence type="ECO:0000313" key="10">
    <source>
        <dbReference type="Proteomes" id="UP001597304"/>
    </source>
</evidence>
<evidence type="ECO:0000256" key="1">
    <source>
        <dbReference type="ARBA" id="ARBA00001974"/>
    </source>
</evidence>
<dbReference type="Proteomes" id="UP001597304">
    <property type="component" value="Unassembled WGS sequence"/>
</dbReference>
<dbReference type="InterPro" id="IPR009100">
    <property type="entry name" value="AcylCoA_DH/oxidase_NM_dom_sf"/>
</dbReference>
<dbReference type="Pfam" id="PF02770">
    <property type="entry name" value="Acyl-CoA_dh_M"/>
    <property type="match status" value="1"/>
</dbReference>
<feature type="domain" description="Acyl-CoA dehydrogenase/oxidase N-terminal" evidence="8">
    <location>
        <begin position="9"/>
        <end position="120"/>
    </location>
</feature>
<dbReference type="EMBL" id="JBHUEJ010000015">
    <property type="protein sequence ID" value="MFD1710240.1"/>
    <property type="molecule type" value="Genomic_DNA"/>
</dbReference>
<feature type="domain" description="Acyl-CoA dehydrogenase/oxidase C-terminal" evidence="6">
    <location>
        <begin position="260"/>
        <end position="410"/>
    </location>
</feature>
<name>A0ABW4KQC2_9BURK</name>
<comment type="similarity">
    <text evidence="2">Belongs to the acyl-CoA dehydrogenase family.</text>
</comment>
<proteinExistence type="inferred from homology"/>
<accession>A0ABW4KQC2</accession>
<dbReference type="PROSITE" id="PS00072">
    <property type="entry name" value="ACYL_COA_DH_1"/>
    <property type="match status" value="1"/>
</dbReference>
<comment type="caution">
    <text evidence="9">The sequence shown here is derived from an EMBL/GenBank/DDBJ whole genome shotgun (WGS) entry which is preliminary data.</text>
</comment>
<dbReference type="InterPro" id="IPR037069">
    <property type="entry name" value="AcylCoA_DH/ox_N_sf"/>
</dbReference>
<dbReference type="InterPro" id="IPR046373">
    <property type="entry name" value="Acyl-CoA_Oxase/DH_mid-dom_sf"/>
</dbReference>
<dbReference type="Gene3D" id="1.10.540.10">
    <property type="entry name" value="Acyl-CoA dehydrogenase/oxidase, N-terminal domain"/>
    <property type="match status" value="1"/>
</dbReference>
<evidence type="ECO:0000256" key="2">
    <source>
        <dbReference type="ARBA" id="ARBA00009347"/>
    </source>
</evidence>
<keyword evidence="3" id="KW-0285">Flavoprotein</keyword>
<dbReference type="InterPro" id="IPR006091">
    <property type="entry name" value="Acyl-CoA_Oxase/DH_mid-dom"/>
</dbReference>